<dbReference type="InterPro" id="IPR013656">
    <property type="entry name" value="PAS_4"/>
</dbReference>
<feature type="coiled-coil region" evidence="2">
    <location>
        <begin position="243"/>
        <end position="273"/>
    </location>
</feature>
<evidence type="ECO:0000256" key="3">
    <source>
        <dbReference type="SAM" id="MobiDB-lite"/>
    </source>
</evidence>
<dbReference type="Proteomes" id="UP001575181">
    <property type="component" value="Unassembled WGS sequence"/>
</dbReference>
<accession>A0ABV4TXQ0</accession>
<feature type="compositionally biased region" description="Low complexity" evidence="3">
    <location>
        <begin position="680"/>
        <end position="690"/>
    </location>
</feature>
<evidence type="ECO:0000256" key="2">
    <source>
        <dbReference type="SAM" id="Coils"/>
    </source>
</evidence>
<dbReference type="PRINTS" id="PR00996">
    <property type="entry name" value="CHERMTFRASE"/>
</dbReference>
<organism evidence="7 8">
    <name type="scientific">Thiohalorhabdus methylotrophus</name>
    <dbReference type="NCBI Taxonomy" id="3242694"/>
    <lineage>
        <taxon>Bacteria</taxon>
        <taxon>Pseudomonadati</taxon>
        <taxon>Pseudomonadota</taxon>
        <taxon>Gammaproteobacteria</taxon>
        <taxon>Thiohalorhabdales</taxon>
        <taxon>Thiohalorhabdaceae</taxon>
        <taxon>Thiohalorhabdus</taxon>
    </lineage>
</organism>
<gene>
    <name evidence="7" type="ORF">ACERLL_08745</name>
</gene>
<dbReference type="PROSITE" id="PS50123">
    <property type="entry name" value="CHER"/>
    <property type="match status" value="1"/>
</dbReference>
<dbReference type="InterPro" id="IPR000780">
    <property type="entry name" value="CheR_MeTrfase"/>
</dbReference>
<dbReference type="InterPro" id="IPR022642">
    <property type="entry name" value="CheR_C"/>
</dbReference>
<dbReference type="InterPro" id="IPR029063">
    <property type="entry name" value="SAM-dependent_MTases_sf"/>
</dbReference>
<feature type="active site" evidence="1">
    <location>
        <position position="49"/>
    </location>
</feature>
<dbReference type="RefSeq" id="WP_373655695.1">
    <property type="nucleotide sequence ID" value="NZ_JBGUAW010000005.1"/>
</dbReference>
<keyword evidence="1" id="KW-0378">Hydrolase</keyword>
<evidence type="ECO:0000259" key="5">
    <source>
        <dbReference type="PROSITE" id="PS50122"/>
    </source>
</evidence>
<feature type="compositionally biased region" description="Polar residues" evidence="3">
    <location>
        <begin position="670"/>
        <end position="679"/>
    </location>
</feature>
<keyword evidence="2" id="KW-0175">Coiled coil</keyword>
<dbReference type="Gene3D" id="3.40.50.180">
    <property type="entry name" value="Methylesterase CheB, C-terminal domain"/>
    <property type="match status" value="1"/>
</dbReference>
<dbReference type="SUPFAM" id="SSF55785">
    <property type="entry name" value="PYP-like sensor domain (PAS domain)"/>
    <property type="match status" value="1"/>
</dbReference>
<keyword evidence="1" id="KW-0145">Chemotaxis</keyword>
<dbReference type="CDD" id="cd16434">
    <property type="entry name" value="CheB-CheR_fusion"/>
    <property type="match status" value="1"/>
</dbReference>
<dbReference type="Pfam" id="PF08448">
    <property type="entry name" value="PAS_4"/>
    <property type="match status" value="1"/>
</dbReference>
<dbReference type="InterPro" id="IPR022641">
    <property type="entry name" value="CheR_N"/>
</dbReference>
<keyword evidence="7" id="KW-0808">Transferase</keyword>
<dbReference type="InterPro" id="IPR035965">
    <property type="entry name" value="PAS-like_dom_sf"/>
</dbReference>
<evidence type="ECO:0000259" key="6">
    <source>
        <dbReference type="PROSITE" id="PS50123"/>
    </source>
</evidence>
<dbReference type="Gene3D" id="3.40.50.150">
    <property type="entry name" value="Vaccinia Virus protein VP39"/>
    <property type="match status" value="1"/>
</dbReference>
<proteinExistence type="predicted"/>
<feature type="domain" description="CheB-type methylesterase" evidence="5">
    <location>
        <begin position="10"/>
        <end position="193"/>
    </location>
</feature>
<dbReference type="GO" id="GO:0032259">
    <property type="term" value="P:methylation"/>
    <property type="evidence" value="ECO:0007669"/>
    <property type="project" value="UniProtKB-KW"/>
</dbReference>
<dbReference type="SUPFAM" id="SSF47757">
    <property type="entry name" value="Chemotaxis receptor methyltransferase CheR, N-terminal domain"/>
    <property type="match status" value="1"/>
</dbReference>
<evidence type="ECO:0000259" key="4">
    <source>
        <dbReference type="PROSITE" id="PS50112"/>
    </source>
</evidence>
<dbReference type="Pfam" id="PF01739">
    <property type="entry name" value="CheR"/>
    <property type="match status" value="1"/>
</dbReference>
<dbReference type="InterPro" id="IPR050903">
    <property type="entry name" value="Bact_Chemotaxis_MeTrfase"/>
</dbReference>
<dbReference type="EMBL" id="JBGUAW010000005">
    <property type="protein sequence ID" value="MFA9460911.1"/>
    <property type="molecule type" value="Genomic_DNA"/>
</dbReference>
<reference evidence="7 8" key="1">
    <citation type="submission" date="2024-08" db="EMBL/GenBank/DDBJ databases">
        <title>Whole-genome sequencing of halo(alkali)philic microorganisms from hypersaline lakes.</title>
        <authorList>
            <person name="Sorokin D.Y."/>
            <person name="Merkel A.Y."/>
            <person name="Messina E."/>
            <person name="Yakimov M."/>
        </authorList>
    </citation>
    <scope>NUCLEOTIDE SEQUENCE [LARGE SCALE GENOMIC DNA]</scope>
    <source>
        <strain evidence="7 8">Cl-TMA</strain>
    </source>
</reference>
<dbReference type="PROSITE" id="PS50122">
    <property type="entry name" value="CHEB"/>
    <property type="match status" value="1"/>
</dbReference>
<dbReference type="InterPro" id="IPR035909">
    <property type="entry name" value="CheB_C"/>
</dbReference>
<evidence type="ECO:0000313" key="8">
    <source>
        <dbReference type="Proteomes" id="UP001575181"/>
    </source>
</evidence>
<dbReference type="SMART" id="SM00138">
    <property type="entry name" value="MeTrc"/>
    <property type="match status" value="1"/>
</dbReference>
<evidence type="ECO:0000313" key="7">
    <source>
        <dbReference type="EMBL" id="MFA9460911.1"/>
    </source>
</evidence>
<dbReference type="GO" id="GO:0008168">
    <property type="term" value="F:methyltransferase activity"/>
    <property type="evidence" value="ECO:0007669"/>
    <property type="project" value="UniProtKB-KW"/>
</dbReference>
<name>A0ABV4TXQ0_9GAMM</name>
<feature type="region of interest" description="Disordered" evidence="3">
    <location>
        <begin position="669"/>
        <end position="700"/>
    </location>
</feature>
<feature type="active site" evidence="1">
    <location>
        <position position="22"/>
    </location>
</feature>
<evidence type="ECO:0000256" key="1">
    <source>
        <dbReference type="PROSITE-ProRule" id="PRU00050"/>
    </source>
</evidence>
<dbReference type="Pfam" id="PF01339">
    <property type="entry name" value="CheB_methylest"/>
    <property type="match status" value="1"/>
</dbReference>
<protein>
    <submittedName>
        <fullName evidence="7">CheR family methyltransferase</fullName>
    </submittedName>
</protein>
<comment type="caution">
    <text evidence="7">The sequence shown here is derived from an EMBL/GenBank/DDBJ whole genome shotgun (WGS) entry which is preliminary data.</text>
</comment>
<dbReference type="Pfam" id="PF13596">
    <property type="entry name" value="PAS_10"/>
    <property type="match status" value="1"/>
</dbReference>
<keyword evidence="7" id="KW-0489">Methyltransferase</keyword>
<dbReference type="Gene3D" id="3.30.450.20">
    <property type="entry name" value="PAS domain"/>
    <property type="match status" value="2"/>
</dbReference>
<dbReference type="Pfam" id="PF03705">
    <property type="entry name" value="CheR_N"/>
    <property type="match status" value="1"/>
</dbReference>
<feature type="domain" description="PAS" evidence="4">
    <location>
        <begin position="845"/>
        <end position="889"/>
    </location>
</feature>
<dbReference type="PANTHER" id="PTHR24422:SF27">
    <property type="entry name" value="PROTEIN-GLUTAMATE O-METHYLTRANSFERASE"/>
    <property type="match status" value="1"/>
</dbReference>
<dbReference type="PANTHER" id="PTHR24422">
    <property type="entry name" value="CHEMOTAXIS PROTEIN METHYLTRANSFERASE"/>
    <property type="match status" value="1"/>
</dbReference>
<dbReference type="InterPro" id="IPR000673">
    <property type="entry name" value="Sig_transdc_resp-reg_Me-estase"/>
</dbReference>
<dbReference type="InterPro" id="IPR000014">
    <property type="entry name" value="PAS"/>
</dbReference>
<sequence length="967" mass="106593">MAEPPEGHDQQPSPMVIGVGASAGGLEPFFGLLDHFEADSRFALVFLQHRSAAPGADQLLSLLERHTRMAVEAVEEGRFLRGGRIYVAPAGKDVALDGARFLVLDPLAERALHHPIDIFFRSLAEAWGSRAIGVLLSGTGADGSEGLTAIRGEGGVTFAQEAATAQYPDMPRNAVDAGAADFILAPEEIGRRLHRFGGKEMAPPLASVPEGEELAKILMLLRHYSGTDFSYYKLATIRRRVERRMALNRVEQLSEYVRILEEETKELEVLYKEILIRVTSFFRDAGVFRALKDMVLPRLLAEKGPGDDLRIWVPACSSGEEAFSLAMVVTEFLEERDQSRRVQIFATDLDPSSVAQGREGRYPAAIAQDVSPERLERFFTLEENGETYRVADSLREMCVFAVQNLVNDPPFSRLDLISCRNLLIYMGDELKERLLSTFHYALNPAGLLILGSSESVGDQSNLFSVVDKQQHIFHKKGASTPGSLSFSRRPFAVPAPERPQYPAKGRTRSLKEVVDELVLDEYAPPGVVVNRDMDVLLFRGRTGDYLEPPPGEPSGRVTKMAREGLLMDLHSLVQEAFREKRPGVRERVRLRGDQGAREVDLEAVPLTSPASGEGVVLVLFRESAPKSADPGMAEPPSPGEESRIRELEHELAATKEYLQATIEALEASNEELQSTNEELQSTNEELQSTSEELETSNEELKATNEALVEADRVKERRLAEADQAQADLFNLLKTLGTPVAIVDEDLFITRISPGIAPPQPLHSGLEGQSLEALSGLFPEVDVTALTRRVMELGDGIEQEVEDALGRWFLLRIHPYIDRDRRLTGVVLTLEDIGSLKRSAQETLAARNYAQFLMDALPLPILILEKNFVVVSVNARFRAAFGVTSEEVVGGYLHRLGGGEWDRPDLRRTLEDLAVQGGEVMGLEVAEGFEPYGIASMTLGAYLLEGSEGQPSRLLLVVQQITETDSAG</sequence>
<feature type="active site" evidence="1">
    <location>
        <position position="142"/>
    </location>
</feature>
<dbReference type="PROSITE" id="PS50112">
    <property type="entry name" value="PAS"/>
    <property type="match status" value="1"/>
</dbReference>
<feature type="domain" description="CheR-type methyltransferase" evidence="6">
    <location>
        <begin position="212"/>
        <end position="476"/>
    </location>
</feature>
<dbReference type="SUPFAM" id="SSF52738">
    <property type="entry name" value="Methylesterase CheB, C-terminal domain"/>
    <property type="match status" value="1"/>
</dbReference>
<dbReference type="SUPFAM" id="SSF53335">
    <property type="entry name" value="S-adenosyl-L-methionine-dependent methyltransferases"/>
    <property type="match status" value="1"/>
</dbReference>
<keyword evidence="8" id="KW-1185">Reference proteome</keyword>